<reference evidence="5" key="2">
    <citation type="submission" date="2019-11" db="EMBL/GenBank/DDBJ databases">
        <authorList>
            <person name="Yao H."/>
            <person name="Du X."/>
            <person name="Yu R."/>
            <person name="Li A."/>
        </authorList>
    </citation>
    <scope>NUCLEOTIDE SEQUENCE</scope>
    <source>
        <strain evidence="5">19110F47</strain>
    </source>
</reference>
<dbReference type="EMBL" id="CP046045">
    <property type="protein sequence ID" value="QGM27615.1"/>
    <property type="molecule type" value="Genomic_DNA"/>
</dbReference>
<evidence type="ECO:0000313" key="5">
    <source>
        <dbReference type="EMBL" id="QGM27615.1"/>
    </source>
</evidence>
<feature type="chain" id="PRO_5043284804" evidence="3">
    <location>
        <begin position="18"/>
        <end position="100"/>
    </location>
</feature>
<evidence type="ECO:0000256" key="2">
    <source>
        <dbReference type="ARBA" id="ARBA00022900"/>
    </source>
</evidence>
<evidence type="ECO:0000313" key="7">
    <source>
        <dbReference type="Proteomes" id="UP001174419"/>
    </source>
</evidence>
<keyword evidence="2" id="KW-0722">Serine protease inhibitor</keyword>
<keyword evidence="3" id="KW-0732">Signal</keyword>
<reference evidence="6" key="1">
    <citation type="submission" date="2019-11" db="EMBL/GenBank/DDBJ databases">
        <title>Escherichia coli 1916D6.</title>
        <authorList>
            <person name="Yao H."/>
            <person name="Du X."/>
            <person name="Yu R."/>
            <person name="Li A."/>
        </authorList>
    </citation>
    <scope>NUCLEOTIDE SEQUENCE [LARGE SCALE GENOMIC DNA]</scope>
    <source>
        <strain evidence="6">19110F47</strain>
    </source>
</reference>
<keyword evidence="1" id="KW-0646">Protease inhibitor</keyword>
<accession>A0AAP4M2T4</accession>
<dbReference type="GO" id="GO:0004867">
    <property type="term" value="F:serine-type endopeptidase inhibitor activity"/>
    <property type="evidence" value="ECO:0007669"/>
    <property type="project" value="UniProtKB-KW"/>
</dbReference>
<dbReference type="InterPro" id="IPR021719">
    <property type="entry name" value="Prot_inh_I78"/>
</dbReference>
<dbReference type="Gene3D" id="3.30.10.10">
    <property type="entry name" value="Trypsin Inhibitor V, subunit A"/>
    <property type="match status" value="1"/>
</dbReference>
<evidence type="ECO:0000313" key="6">
    <source>
        <dbReference type="Proteomes" id="UP000405075"/>
    </source>
</evidence>
<dbReference type="Proteomes" id="UP000405075">
    <property type="component" value="Chromosome"/>
</dbReference>
<evidence type="ECO:0000256" key="1">
    <source>
        <dbReference type="ARBA" id="ARBA00022690"/>
    </source>
</evidence>
<dbReference type="Proteomes" id="UP001174419">
    <property type="component" value="Unassembled WGS sequence"/>
</dbReference>
<dbReference type="Pfam" id="PF11720">
    <property type="entry name" value="Inhibitor_I78"/>
    <property type="match status" value="1"/>
</dbReference>
<evidence type="ECO:0000313" key="4">
    <source>
        <dbReference type="EMBL" id="MDM1718364.1"/>
    </source>
</evidence>
<gene>
    <name evidence="5" type="ORF">GJD93_07940</name>
    <name evidence="4" type="ORF">HX110_04250</name>
</gene>
<sequence length="100" mass="10818">MKKLYSVLAVLSVATLAACSNQPINEQTQVPQTMQNCVPESAAQLVGKTGLTETQIKALTRAEIVRMVTPGQPVTMDYRMNRVTVVVDPKTKIILQASCG</sequence>
<protein>
    <submittedName>
        <fullName evidence="4">Hemolysin</fullName>
    </submittedName>
</protein>
<reference evidence="4" key="3">
    <citation type="submission" date="2020-06" db="EMBL/GenBank/DDBJ databases">
        <authorList>
            <person name="Dong N."/>
        </authorList>
    </citation>
    <scope>NUCLEOTIDE SEQUENCE</scope>
    <source>
        <strain evidence="4">DF49-4</strain>
    </source>
</reference>
<proteinExistence type="predicted"/>
<dbReference type="PROSITE" id="PS51257">
    <property type="entry name" value="PROKAR_LIPOPROTEIN"/>
    <property type="match status" value="1"/>
</dbReference>
<dbReference type="AlphaFoldDB" id="A0AAP4M2T4"/>
<dbReference type="InterPro" id="IPR036354">
    <property type="entry name" value="Prot_inh_pot1_sf"/>
</dbReference>
<dbReference type="SUPFAM" id="SSF54654">
    <property type="entry name" value="CI-2 family of serine protease inhibitors"/>
    <property type="match status" value="1"/>
</dbReference>
<reference evidence="4" key="4">
    <citation type="journal article" date="2022" name="Sci. Total Environ.">
        <title>Prevalence, transmission, and molecular epidemiology of tet(X)-positive bacteria among humans, animals, and environmental niches in China: An epidemiological, and genomic-based study.</title>
        <authorList>
            <person name="Dong N."/>
            <person name="Zeng Y."/>
            <person name="Cai C."/>
            <person name="Sun C."/>
            <person name="Lu J."/>
            <person name="Liu C."/>
            <person name="Zhou H."/>
            <person name="Sun Q."/>
            <person name="Shu L."/>
            <person name="Wang H."/>
            <person name="Wang Y."/>
            <person name="Wang S."/>
            <person name="Wu C."/>
            <person name="Chan E.W."/>
            <person name="Chen G."/>
            <person name="Shen Z."/>
            <person name="Chen S."/>
            <person name="Zhang R."/>
        </authorList>
    </citation>
    <scope>NUCLEOTIDE SEQUENCE</scope>
    <source>
        <strain evidence="4">DF49-4</strain>
    </source>
</reference>
<evidence type="ECO:0000256" key="3">
    <source>
        <dbReference type="SAM" id="SignalP"/>
    </source>
</evidence>
<name>A0AAP4M2T4_9GAMM</name>
<dbReference type="EMBL" id="JACANG010000005">
    <property type="protein sequence ID" value="MDM1718364.1"/>
    <property type="molecule type" value="Genomic_DNA"/>
</dbReference>
<feature type="signal peptide" evidence="3">
    <location>
        <begin position="1"/>
        <end position="17"/>
    </location>
</feature>
<organism evidence="4 7">
    <name type="scientific">Acinetobacter towneri</name>
    <dbReference type="NCBI Taxonomy" id="202956"/>
    <lineage>
        <taxon>Bacteria</taxon>
        <taxon>Pseudomonadati</taxon>
        <taxon>Pseudomonadota</taxon>
        <taxon>Gammaproteobacteria</taxon>
        <taxon>Moraxellales</taxon>
        <taxon>Moraxellaceae</taxon>
        <taxon>Acinetobacter</taxon>
    </lineage>
</organism>